<accession>X1REQ9</accession>
<reference evidence="1" key="1">
    <citation type="journal article" date="2014" name="Front. Microbiol.">
        <title>High frequency of phylogenetically diverse reductive dehalogenase-homologous genes in deep subseafloor sedimentary metagenomes.</title>
        <authorList>
            <person name="Kawai M."/>
            <person name="Futagami T."/>
            <person name="Toyoda A."/>
            <person name="Takaki Y."/>
            <person name="Nishi S."/>
            <person name="Hori S."/>
            <person name="Arai W."/>
            <person name="Tsubouchi T."/>
            <person name="Morono Y."/>
            <person name="Uchiyama I."/>
            <person name="Ito T."/>
            <person name="Fujiyama A."/>
            <person name="Inagaki F."/>
            <person name="Takami H."/>
        </authorList>
    </citation>
    <scope>NUCLEOTIDE SEQUENCE</scope>
    <source>
        <strain evidence="1">Expedition CK06-06</strain>
    </source>
</reference>
<dbReference type="EMBL" id="BARW01010678">
    <property type="protein sequence ID" value="GAI79222.1"/>
    <property type="molecule type" value="Genomic_DNA"/>
</dbReference>
<name>X1REQ9_9ZZZZ</name>
<organism evidence="1">
    <name type="scientific">marine sediment metagenome</name>
    <dbReference type="NCBI Taxonomy" id="412755"/>
    <lineage>
        <taxon>unclassified sequences</taxon>
        <taxon>metagenomes</taxon>
        <taxon>ecological metagenomes</taxon>
    </lineage>
</organism>
<gene>
    <name evidence="1" type="ORF">S12H4_20924</name>
</gene>
<evidence type="ECO:0000313" key="1">
    <source>
        <dbReference type="EMBL" id="GAI79222.1"/>
    </source>
</evidence>
<comment type="caution">
    <text evidence="1">The sequence shown here is derived from an EMBL/GenBank/DDBJ whole genome shotgun (WGS) entry which is preliminary data.</text>
</comment>
<dbReference type="AlphaFoldDB" id="X1REQ9"/>
<sequence length="175" mass="20196">MDAETMKAIVASYWRYTRQCPFVALEASCWLDSFNAGGRADVLAMTERRLVVETEIKLNIGDLRRDKHKMKHRCLATNHERLPTHYFYFAVPWDIANTTCLLCGNLYPYAGVLGVKGQNNVVVYRKARLRKVPKASLRRMRNIAREQSATVCRLAQQVVELKQSLRRLRVKGEPK</sequence>
<protein>
    <submittedName>
        <fullName evidence="1">Uncharacterized protein</fullName>
    </submittedName>
</protein>
<proteinExistence type="predicted"/>